<dbReference type="PROSITE" id="PS51257">
    <property type="entry name" value="PROKAR_LIPOPROTEIN"/>
    <property type="match status" value="1"/>
</dbReference>
<feature type="transmembrane region" description="Helical" evidence="1">
    <location>
        <begin position="89"/>
        <end position="111"/>
    </location>
</feature>
<dbReference type="RefSeq" id="WP_248149478.1">
    <property type="nucleotide sequence ID" value="NZ_JALNMJ010000001.1"/>
</dbReference>
<reference evidence="2" key="1">
    <citation type="submission" date="2022-04" db="EMBL/GenBank/DDBJ databases">
        <title>Roseibium sp. CAU 1639 isolated from mud.</title>
        <authorList>
            <person name="Kim W."/>
        </authorList>
    </citation>
    <scope>NUCLEOTIDE SEQUENCE</scope>
    <source>
        <strain evidence="2">CAU 1639</strain>
    </source>
</reference>
<feature type="transmembrane region" description="Helical" evidence="1">
    <location>
        <begin position="123"/>
        <end position="146"/>
    </location>
</feature>
<dbReference type="Proteomes" id="UP001431221">
    <property type="component" value="Unassembled WGS sequence"/>
</dbReference>
<evidence type="ECO:0000313" key="2">
    <source>
        <dbReference type="EMBL" id="MCK7610669.1"/>
    </source>
</evidence>
<dbReference type="EMBL" id="JALNMJ010000001">
    <property type="protein sequence ID" value="MCK7610669.1"/>
    <property type="molecule type" value="Genomic_DNA"/>
</dbReference>
<feature type="transmembrane region" description="Helical" evidence="1">
    <location>
        <begin position="59"/>
        <end position="77"/>
    </location>
</feature>
<feature type="transmembrane region" description="Helical" evidence="1">
    <location>
        <begin position="183"/>
        <end position="203"/>
    </location>
</feature>
<evidence type="ECO:0000313" key="3">
    <source>
        <dbReference type="Proteomes" id="UP001431221"/>
    </source>
</evidence>
<comment type="caution">
    <text evidence="2">The sequence shown here is derived from an EMBL/GenBank/DDBJ whole genome shotgun (WGS) entry which is preliminary data.</text>
</comment>
<sequence>MLDRSALHHSRPLVPILLAFCACFIDVVCILGLFHTFTAFITGTLVVLCTEVFHKGDNAALKVFVLAMFLVSTLFWYTTVSRLIQAKRVSVAQLFTLEAALVAGFMLVAGLGDPQAAGPLGSVTLIAVGLSTVAMALQNVIMLTLLNRHVPTTMMTGNSLKLVLGIADYFQHPETRADSRARIVHQALVIAAFATGGLLASLLMTLAGFWALAVPVAVLLLLAAVQPLAGDAAE</sequence>
<evidence type="ECO:0000256" key="1">
    <source>
        <dbReference type="SAM" id="Phobius"/>
    </source>
</evidence>
<dbReference type="InterPro" id="IPR010699">
    <property type="entry name" value="DUF1275"/>
</dbReference>
<dbReference type="Pfam" id="PF06912">
    <property type="entry name" value="DUF1275"/>
    <property type="match status" value="1"/>
</dbReference>
<protein>
    <submittedName>
        <fullName evidence="2">DUF1275 domain-containing protein</fullName>
    </submittedName>
</protein>
<keyword evidence="1" id="KW-0812">Transmembrane</keyword>
<keyword evidence="3" id="KW-1185">Reference proteome</keyword>
<dbReference type="PANTHER" id="PTHR37314">
    <property type="entry name" value="SLR0142 PROTEIN"/>
    <property type="match status" value="1"/>
</dbReference>
<name>A0ABT0GMM5_9HYPH</name>
<accession>A0ABT0GMM5</accession>
<proteinExistence type="predicted"/>
<gene>
    <name evidence="2" type="ORF">M0H32_00740</name>
</gene>
<organism evidence="2 3">
    <name type="scientific">Roseibium sediminicola</name>
    <dbReference type="NCBI Taxonomy" id="2933272"/>
    <lineage>
        <taxon>Bacteria</taxon>
        <taxon>Pseudomonadati</taxon>
        <taxon>Pseudomonadota</taxon>
        <taxon>Alphaproteobacteria</taxon>
        <taxon>Hyphomicrobiales</taxon>
        <taxon>Stappiaceae</taxon>
        <taxon>Roseibium</taxon>
    </lineage>
</organism>
<feature type="transmembrane region" description="Helical" evidence="1">
    <location>
        <begin position="12"/>
        <end position="39"/>
    </location>
</feature>
<keyword evidence="1" id="KW-1133">Transmembrane helix</keyword>
<keyword evidence="1" id="KW-0472">Membrane</keyword>